<dbReference type="InterPro" id="IPR023473">
    <property type="entry name" value="AMMECR1"/>
</dbReference>
<dbReference type="Gene3D" id="3.30.1490.150">
    <property type="entry name" value="Hypothetical protein ph0010, domain 2"/>
    <property type="match status" value="1"/>
</dbReference>
<evidence type="ECO:0000313" key="3">
    <source>
        <dbReference type="Proteomes" id="UP001138768"/>
    </source>
</evidence>
<reference evidence="2 3" key="1">
    <citation type="journal article" date="2020" name="Microorganisms">
        <title>Osmotic Adaptation and Compatible Solute Biosynthesis of Phototrophic Bacteria as Revealed from Genome Analyses.</title>
        <authorList>
            <person name="Imhoff J.F."/>
            <person name="Rahn T."/>
            <person name="Kunzel S."/>
            <person name="Keller A."/>
            <person name="Neulinger S.C."/>
        </authorList>
    </citation>
    <scope>NUCLEOTIDE SEQUENCE [LARGE SCALE GENOMIC DNA]</scope>
    <source>
        <strain evidence="2 3">DSM 25653</strain>
    </source>
</reference>
<dbReference type="EMBL" id="NRRY01000025">
    <property type="protein sequence ID" value="MBK1619750.1"/>
    <property type="molecule type" value="Genomic_DNA"/>
</dbReference>
<dbReference type="PANTHER" id="PTHR13016:SF0">
    <property type="entry name" value="AMME SYNDROME CANDIDATE GENE 1 PROTEIN"/>
    <property type="match status" value="1"/>
</dbReference>
<accession>A0A9X0WA00</accession>
<dbReference type="SUPFAM" id="SSF143447">
    <property type="entry name" value="AMMECR1-like"/>
    <property type="match status" value="1"/>
</dbReference>
<feature type="domain" description="AMMECR1" evidence="1">
    <location>
        <begin position="21"/>
        <end position="201"/>
    </location>
</feature>
<name>A0A9X0WA00_9GAMM</name>
<dbReference type="Gene3D" id="3.30.700.20">
    <property type="entry name" value="Hypothetical protein ph0010, domain 1"/>
    <property type="match status" value="1"/>
</dbReference>
<organism evidence="2 3">
    <name type="scientific">Lamprobacter modestohalophilus</name>
    <dbReference type="NCBI Taxonomy" id="1064514"/>
    <lineage>
        <taxon>Bacteria</taxon>
        <taxon>Pseudomonadati</taxon>
        <taxon>Pseudomonadota</taxon>
        <taxon>Gammaproteobacteria</taxon>
        <taxon>Chromatiales</taxon>
        <taxon>Chromatiaceae</taxon>
        <taxon>Lamprobacter</taxon>
    </lineage>
</organism>
<dbReference type="InterPro" id="IPR027623">
    <property type="entry name" value="AmmeMemoSam_A"/>
</dbReference>
<dbReference type="Proteomes" id="UP001138768">
    <property type="component" value="Unassembled WGS sequence"/>
</dbReference>
<dbReference type="NCBIfam" id="TIGR00296">
    <property type="entry name" value="TIGR00296 family protein"/>
    <property type="match status" value="1"/>
</dbReference>
<dbReference type="AlphaFoldDB" id="A0A9X0WA00"/>
<dbReference type="PANTHER" id="PTHR13016">
    <property type="entry name" value="AMMECR1 HOMOLOG"/>
    <property type="match status" value="1"/>
</dbReference>
<sequence>MSSLDPPPPSPPPLESSLDPSARQRLLEIARLSIRQGLEQGHALQLIAAQEAPALQAERASFVTLERQGRLRGCIGHLEAVTALACDVAENAYAAAFRDPRFAPLSAQELNDLDVHISVLTPSQPLTFSNEAELLAAIEPGVDGLILSEGHRRGTFLPSVWEQLPTREEFLSHLKQKAGLAPDHWSPQIQVARYRTESFGD</sequence>
<proteinExistence type="predicted"/>
<keyword evidence="3" id="KW-1185">Reference proteome</keyword>
<dbReference type="NCBIfam" id="TIGR04335">
    <property type="entry name" value="AmmeMemoSam_A"/>
    <property type="match status" value="1"/>
</dbReference>
<protein>
    <submittedName>
        <fullName evidence="2">AMMECR1 domain-containing protein</fullName>
    </submittedName>
</protein>
<dbReference type="Pfam" id="PF01871">
    <property type="entry name" value="AMMECR1"/>
    <property type="match status" value="1"/>
</dbReference>
<dbReference type="RefSeq" id="WP_200245709.1">
    <property type="nucleotide sequence ID" value="NZ_JAXUFI010000001.1"/>
</dbReference>
<dbReference type="PROSITE" id="PS51112">
    <property type="entry name" value="AMMECR1"/>
    <property type="match status" value="1"/>
</dbReference>
<evidence type="ECO:0000259" key="1">
    <source>
        <dbReference type="PROSITE" id="PS51112"/>
    </source>
</evidence>
<dbReference type="InterPro" id="IPR036071">
    <property type="entry name" value="AMMECR1_dom_sf"/>
</dbReference>
<dbReference type="InterPro" id="IPR002733">
    <property type="entry name" value="AMMECR1_domain"/>
</dbReference>
<dbReference type="InterPro" id="IPR027485">
    <property type="entry name" value="AMMECR1_N"/>
</dbReference>
<comment type="caution">
    <text evidence="2">The sequence shown here is derived from an EMBL/GenBank/DDBJ whole genome shotgun (WGS) entry which is preliminary data.</text>
</comment>
<evidence type="ECO:0000313" key="2">
    <source>
        <dbReference type="EMBL" id="MBK1619750.1"/>
    </source>
</evidence>
<gene>
    <name evidence="2" type="ORF">CKO42_15130</name>
</gene>